<dbReference type="AlphaFoldDB" id="A0A8C7A3V3"/>
<evidence type="ECO:0000313" key="1">
    <source>
        <dbReference type="Ensembl" id="ENSNPEP00000021587.1"/>
    </source>
</evidence>
<protein>
    <submittedName>
        <fullName evidence="1">Uncharacterized protein</fullName>
    </submittedName>
</protein>
<organism evidence="1 2">
    <name type="scientific">Nothoprocta perdicaria</name>
    <name type="common">Chilean tinamou</name>
    <name type="synonym">Crypturus perdicarius</name>
    <dbReference type="NCBI Taxonomy" id="30464"/>
    <lineage>
        <taxon>Eukaryota</taxon>
        <taxon>Metazoa</taxon>
        <taxon>Chordata</taxon>
        <taxon>Craniata</taxon>
        <taxon>Vertebrata</taxon>
        <taxon>Euteleostomi</taxon>
        <taxon>Archelosauria</taxon>
        <taxon>Archosauria</taxon>
        <taxon>Dinosauria</taxon>
        <taxon>Saurischia</taxon>
        <taxon>Theropoda</taxon>
        <taxon>Coelurosauria</taxon>
        <taxon>Aves</taxon>
        <taxon>Palaeognathae</taxon>
        <taxon>Tinamiformes</taxon>
        <taxon>Tinamidae</taxon>
        <taxon>Nothoprocta</taxon>
    </lineage>
</organism>
<dbReference type="Proteomes" id="UP000694420">
    <property type="component" value="Unplaced"/>
</dbReference>
<sequence length="71" mass="8123">LHQSKKTKRVRHVGTFDHHALDERLVIREVLDVEKPWEGLSIKNCNSISKYCNTRATSPGMAPTHFHCAAR</sequence>
<evidence type="ECO:0000313" key="2">
    <source>
        <dbReference type="Proteomes" id="UP000694420"/>
    </source>
</evidence>
<proteinExistence type="predicted"/>
<keyword evidence="2" id="KW-1185">Reference proteome</keyword>
<accession>A0A8C7A3V3</accession>
<reference evidence="1" key="2">
    <citation type="submission" date="2025-09" db="UniProtKB">
        <authorList>
            <consortium name="Ensembl"/>
        </authorList>
    </citation>
    <scope>IDENTIFICATION</scope>
</reference>
<name>A0A8C7A3V3_NOTPE</name>
<reference evidence="1" key="1">
    <citation type="submission" date="2025-08" db="UniProtKB">
        <authorList>
            <consortium name="Ensembl"/>
        </authorList>
    </citation>
    <scope>IDENTIFICATION</scope>
</reference>
<dbReference type="Ensembl" id="ENSNPET00000022141.1">
    <property type="protein sequence ID" value="ENSNPEP00000021587.1"/>
    <property type="gene ID" value="ENSNPEG00000016009.1"/>
</dbReference>